<evidence type="ECO:0000256" key="6">
    <source>
        <dbReference type="SAM" id="MobiDB-lite"/>
    </source>
</evidence>
<dbReference type="Pfam" id="PF21477">
    <property type="entry name" value="FERM_C_FAK1"/>
    <property type="match status" value="1"/>
</dbReference>
<dbReference type="Gene3D" id="1.10.510.10">
    <property type="entry name" value="Transferase(Phosphotransferase) domain 1"/>
    <property type="match status" value="1"/>
</dbReference>
<keyword evidence="2 9" id="KW-0808">Transferase</keyword>
<dbReference type="PROSITE" id="PS00109">
    <property type="entry name" value="PROTEIN_KINASE_TYR"/>
    <property type="match status" value="1"/>
</dbReference>
<dbReference type="InterPro" id="IPR014352">
    <property type="entry name" value="FERM/acyl-CoA-bd_prot_sf"/>
</dbReference>
<dbReference type="Gene3D" id="1.20.120.330">
    <property type="entry name" value="Nucleotidyltransferases domain 2"/>
    <property type="match status" value="1"/>
</dbReference>
<dbReference type="SMR" id="A0A0P8ZLX1"/>
<feature type="region of interest" description="Disordered" evidence="6">
    <location>
        <begin position="1092"/>
        <end position="1115"/>
    </location>
</feature>
<dbReference type="CTD" id="37233"/>
<dbReference type="GO" id="GO:0005524">
    <property type="term" value="F:ATP binding"/>
    <property type="evidence" value="ECO:0007669"/>
    <property type="project" value="UniProtKB-KW"/>
</dbReference>
<dbReference type="Gene3D" id="2.30.29.30">
    <property type="entry name" value="Pleckstrin-homology domain (PH domain)/Phosphotyrosine-binding domain (PTB)"/>
    <property type="match status" value="1"/>
</dbReference>
<dbReference type="GO" id="GO:0005925">
    <property type="term" value="C:focal adhesion"/>
    <property type="evidence" value="ECO:0007669"/>
    <property type="project" value="InterPro"/>
</dbReference>
<dbReference type="InterPro" id="IPR020635">
    <property type="entry name" value="Tyr_kinase_cat_dom"/>
</dbReference>
<feature type="compositionally biased region" description="Low complexity" evidence="6">
    <location>
        <begin position="1101"/>
        <end position="1110"/>
    </location>
</feature>
<keyword evidence="3" id="KW-0547">Nucleotide-binding</keyword>
<evidence type="ECO:0000256" key="2">
    <source>
        <dbReference type="ARBA" id="ARBA00022679"/>
    </source>
</evidence>
<evidence type="ECO:0000259" key="8">
    <source>
        <dbReference type="PROSITE" id="PS50057"/>
    </source>
</evidence>
<dbReference type="Pfam" id="PF03623">
    <property type="entry name" value="Focal_AT"/>
    <property type="match status" value="1"/>
</dbReference>
<sequence>MNVVESSQPPPTSHDSLLDEYVIHVHMPNKSFKAVKFSVKETVFNVIRKTIEDLGRDGRPPSIQRYACRMMNMITKEVIWLARTTPMQKVLTHILTPGCANVDCPNNEDAKFEFEEGMLHHQDQGKRVIANRVWRVELRVRYVPNSIQDLFDEDKATCFYYFNQVKEDFIQANVTAIDTDVAVQLCCLGIRHFFKNITVKAPDKKQHIDYIEKEMGFKSFLPQSVIATTKPKNLKKLIQVGYKKVYNYNDIEYLTRFFDLLKNIYLTNFEQFSVTLSSAWNISGILHVGPHIGISYQTHPQASLKNVAQFKDVVAIKTCTLPKEKLPKASENATESTESHNFNCNCQKIKTQIKISASNNVEDLVITCNGINTAESIADLIDGYCRLLSKDLEFTIWQRETTASTSDDSTKASSNNATLESNKSGASPAKPMLTDDYAEIGLMEGEGDYSTPTVRNYELDRAHITPSAKIGVGQFGDVYVGTYTLPKSAKAKNFVGNGKDSSNSDQRNADGRPDVIQVAIKTCKANDDPEKTENFLAEAYIMQKFDHPHIIRLIGICSVMPIWIVMELAKLGELRAYLKTNSERLSHGTLLKYCYQLSTALSYLESKKFVHRDIAARNVLVSTPTCVKLADFGLSRWVSDQSYYHSTPTVALPIKWMSPESINFRRFTTASDVWMFGVCIWEILMLGVKPFQGVKNSDVISKLENGERLPLPPNCPPRLYSLMSQCWAYEPLKRPNFKRIKETLQEILIEDSISSSETLKREHRRVATMSWVGSDDVDIPPMKPSRAIHDSDLSNLMSNVNETTSTPQTYIIAQNPAVLAKLMMENQKRGINPAAYTTPASAIHNVMGEKLRQQRKDSNSDSEWLIQEELLRRRSSSIPHGALLDHQQQMLRLDLMSAGPSSLPDCSNSSSRPMTPNANLLSLKSNNSSADHLSGSHTGEDQTGSNARNFGHSVSSRPLNRADDEVYCATTMVVKSIMVLSQGVEKANTEGYLELVKNVGVKLRNLLTSVDRISVLFPAQALKEVQMAHQVLSKDMHELVSAMRLAQQYSDTTLDCEYRRSMLSAAHALALDAKNLFDVVDSIRQRYDNLFPASNPKDHVSSSNFEPSSSHEPINELGAHLKSSTSGDLLHGTGIYDNDLHQSFSSQLQLQGVANNSGGSGSLQRGMSLDPTNEPLRIVEENLGSPGEHMYCNTSALHGHA</sequence>
<dbReference type="GO" id="GO:0008284">
    <property type="term" value="P:positive regulation of cell population proliferation"/>
    <property type="evidence" value="ECO:0007669"/>
    <property type="project" value="UniProtKB-ARBA"/>
</dbReference>
<evidence type="ECO:0000256" key="1">
    <source>
        <dbReference type="ARBA" id="ARBA00022553"/>
    </source>
</evidence>
<keyword evidence="5" id="KW-0067">ATP-binding</keyword>
<dbReference type="InterPro" id="IPR005189">
    <property type="entry name" value="Focal_adhesion_kin_target_dom"/>
</dbReference>
<dbReference type="GO" id="GO:0007172">
    <property type="term" value="P:signal complex assembly"/>
    <property type="evidence" value="ECO:0007669"/>
    <property type="project" value="InterPro"/>
</dbReference>
<gene>
    <name evidence="9" type="primary">Dana\GF12607</name>
    <name evidence="9" type="synonym">dana_GLEANR_12623</name>
    <name evidence="9" type="ORF">GF12607</name>
</gene>
<dbReference type="FunFam" id="1.10.510.10:FF:000039">
    <property type="entry name" value="Focal adhesion kinase, isoform D"/>
    <property type="match status" value="1"/>
</dbReference>
<dbReference type="EC" id="2.7.10.-" evidence="9"/>
<feature type="domain" description="Protein kinase" evidence="7">
    <location>
        <begin position="464"/>
        <end position="748"/>
    </location>
</feature>
<dbReference type="InterPro" id="IPR049385">
    <property type="entry name" value="FAK1-like_FERM_C"/>
</dbReference>
<dbReference type="GO" id="GO:0071944">
    <property type="term" value="C:cell periphery"/>
    <property type="evidence" value="ECO:0007669"/>
    <property type="project" value="UniProtKB-ARBA"/>
</dbReference>
<dbReference type="CDD" id="cd14473">
    <property type="entry name" value="FERM_B-lobe"/>
    <property type="match status" value="1"/>
</dbReference>
<feature type="region of interest" description="Disordered" evidence="6">
    <location>
        <begin position="403"/>
        <end position="431"/>
    </location>
</feature>
<feature type="region of interest" description="Disordered" evidence="6">
    <location>
        <begin position="1152"/>
        <end position="1172"/>
    </location>
</feature>
<dbReference type="EMBL" id="CH902619">
    <property type="protein sequence ID" value="KPU75784.1"/>
    <property type="molecule type" value="Genomic_DNA"/>
</dbReference>
<keyword evidence="10" id="KW-1185">Reference proteome</keyword>
<dbReference type="GeneID" id="6495456"/>
<dbReference type="FunFam" id="3.30.200.20:FF:000629">
    <property type="entry name" value="Focal adhesion kinase, isoform D"/>
    <property type="match status" value="1"/>
</dbReference>
<protein>
    <submittedName>
        <fullName evidence="9">Uncharacterized protein, isoform C</fullName>
        <ecNumber evidence="9">2.7.10.-</ecNumber>
    </submittedName>
</protein>
<dbReference type="FunFam" id="1.20.80.10:FF:000028">
    <property type="entry name" value="Focal adhesion kinase, isoform D"/>
    <property type="match status" value="1"/>
</dbReference>
<proteinExistence type="predicted"/>
<evidence type="ECO:0000259" key="7">
    <source>
        <dbReference type="PROSITE" id="PS50011"/>
    </source>
</evidence>
<dbReference type="InterPro" id="IPR001245">
    <property type="entry name" value="Ser-Thr/Tyr_kinase_cat_dom"/>
</dbReference>
<dbReference type="InterPro" id="IPR019748">
    <property type="entry name" value="FERM_central"/>
</dbReference>
<dbReference type="Proteomes" id="UP000007801">
    <property type="component" value="Unassembled WGS sequence"/>
</dbReference>
<feature type="region of interest" description="Disordered" evidence="6">
    <location>
        <begin position="897"/>
        <end position="957"/>
    </location>
</feature>
<reference evidence="9 10" key="1">
    <citation type="journal article" date="2007" name="Nature">
        <title>Evolution of genes and genomes on the Drosophila phylogeny.</title>
        <authorList>
            <consortium name="Drosophila 12 Genomes Consortium"/>
            <person name="Clark A.G."/>
            <person name="Eisen M.B."/>
            <person name="Smith D.R."/>
            <person name="Bergman C.M."/>
            <person name="Oliver B."/>
            <person name="Markow T.A."/>
            <person name="Kaufman T.C."/>
            <person name="Kellis M."/>
            <person name="Gelbart W."/>
            <person name="Iyer V.N."/>
            <person name="Pollard D.A."/>
            <person name="Sackton T.B."/>
            <person name="Larracuente A.M."/>
            <person name="Singh N.D."/>
            <person name="Abad J.P."/>
            <person name="Abt D.N."/>
            <person name="Adryan B."/>
            <person name="Aguade M."/>
            <person name="Akashi H."/>
            <person name="Anderson W.W."/>
            <person name="Aquadro C.F."/>
            <person name="Ardell D.H."/>
            <person name="Arguello R."/>
            <person name="Artieri C.G."/>
            <person name="Barbash D.A."/>
            <person name="Barker D."/>
            <person name="Barsanti P."/>
            <person name="Batterham P."/>
            <person name="Batzoglou S."/>
            <person name="Begun D."/>
            <person name="Bhutkar A."/>
            <person name="Blanco E."/>
            <person name="Bosak S.A."/>
            <person name="Bradley R.K."/>
            <person name="Brand A.D."/>
            <person name="Brent M.R."/>
            <person name="Brooks A.N."/>
            <person name="Brown R.H."/>
            <person name="Butlin R.K."/>
            <person name="Caggese C."/>
            <person name="Calvi B.R."/>
            <person name="Bernardo de Carvalho A."/>
            <person name="Caspi A."/>
            <person name="Castrezana S."/>
            <person name="Celniker S.E."/>
            <person name="Chang J.L."/>
            <person name="Chapple C."/>
            <person name="Chatterji S."/>
            <person name="Chinwalla A."/>
            <person name="Civetta A."/>
            <person name="Clifton S.W."/>
            <person name="Comeron J.M."/>
            <person name="Costello J.C."/>
            <person name="Coyne J.A."/>
            <person name="Daub J."/>
            <person name="David R.G."/>
            <person name="Delcher A.L."/>
            <person name="Delehaunty K."/>
            <person name="Do C.B."/>
            <person name="Ebling H."/>
            <person name="Edwards K."/>
            <person name="Eickbush T."/>
            <person name="Evans J.D."/>
            <person name="Filipski A."/>
            <person name="Findeiss S."/>
            <person name="Freyhult E."/>
            <person name="Fulton L."/>
            <person name="Fulton R."/>
            <person name="Garcia A.C."/>
            <person name="Gardiner A."/>
            <person name="Garfield D.A."/>
            <person name="Garvin B.E."/>
            <person name="Gibson G."/>
            <person name="Gilbert D."/>
            <person name="Gnerre S."/>
            <person name="Godfrey J."/>
            <person name="Good R."/>
            <person name="Gotea V."/>
            <person name="Gravely B."/>
            <person name="Greenberg A.J."/>
            <person name="Griffiths-Jones S."/>
            <person name="Gross S."/>
            <person name="Guigo R."/>
            <person name="Gustafson E.A."/>
            <person name="Haerty W."/>
            <person name="Hahn M.W."/>
            <person name="Halligan D.L."/>
            <person name="Halpern A.L."/>
            <person name="Halter G.M."/>
            <person name="Han M.V."/>
            <person name="Heger A."/>
            <person name="Hillier L."/>
            <person name="Hinrichs A.S."/>
            <person name="Holmes I."/>
            <person name="Hoskins R.A."/>
            <person name="Hubisz M.J."/>
            <person name="Hultmark D."/>
            <person name="Huntley M.A."/>
            <person name="Jaffe D.B."/>
            <person name="Jagadeeshan S."/>
            <person name="Jeck W.R."/>
            <person name="Johnson J."/>
            <person name="Jones C.D."/>
            <person name="Jordan W.C."/>
            <person name="Karpen G.H."/>
            <person name="Kataoka E."/>
            <person name="Keightley P.D."/>
            <person name="Kheradpour P."/>
            <person name="Kirkness E.F."/>
            <person name="Koerich L.B."/>
            <person name="Kristiansen K."/>
            <person name="Kudrna D."/>
            <person name="Kulathinal R.J."/>
            <person name="Kumar S."/>
            <person name="Kwok R."/>
            <person name="Lander E."/>
            <person name="Langley C.H."/>
            <person name="Lapoint R."/>
            <person name="Lazzaro B.P."/>
            <person name="Lee S.J."/>
            <person name="Levesque L."/>
            <person name="Li R."/>
            <person name="Lin C.F."/>
            <person name="Lin M.F."/>
            <person name="Lindblad-Toh K."/>
            <person name="Llopart A."/>
            <person name="Long M."/>
            <person name="Low L."/>
            <person name="Lozovsky E."/>
            <person name="Lu J."/>
            <person name="Luo M."/>
            <person name="Machado C.A."/>
            <person name="Makalowski W."/>
            <person name="Marzo M."/>
            <person name="Matsuda M."/>
            <person name="Matzkin L."/>
            <person name="McAllister B."/>
            <person name="McBride C.S."/>
            <person name="McKernan B."/>
            <person name="McKernan K."/>
            <person name="Mendez-Lago M."/>
            <person name="Minx P."/>
            <person name="Mollenhauer M.U."/>
            <person name="Montooth K."/>
            <person name="Mount S.M."/>
            <person name="Mu X."/>
            <person name="Myers E."/>
            <person name="Negre B."/>
            <person name="Newfeld S."/>
            <person name="Nielsen R."/>
            <person name="Noor M.A."/>
            <person name="O'Grady P."/>
            <person name="Pachter L."/>
            <person name="Papaceit M."/>
            <person name="Parisi M.J."/>
            <person name="Parisi M."/>
            <person name="Parts L."/>
            <person name="Pedersen J.S."/>
            <person name="Pesole G."/>
            <person name="Phillippy A.M."/>
            <person name="Ponting C.P."/>
            <person name="Pop M."/>
            <person name="Porcelli D."/>
            <person name="Powell J.R."/>
            <person name="Prohaska S."/>
            <person name="Pruitt K."/>
            <person name="Puig M."/>
            <person name="Quesneville H."/>
            <person name="Ram K.R."/>
            <person name="Rand D."/>
            <person name="Rasmussen M.D."/>
            <person name="Reed L.K."/>
            <person name="Reenan R."/>
            <person name="Reily A."/>
            <person name="Remington K.A."/>
            <person name="Rieger T.T."/>
            <person name="Ritchie M.G."/>
            <person name="Robin C."/>
            <person name="Rogers Y.H."/>
            <person name="Rohde C."/>
            <person name="Rozas J."/>
            <person name="Rubenfield M.J."/>
            <person name="Ruiz A."/>
            <person name="Russo S."/>
            <person name="Salzberg S.L."/>
            <person name="Sanchez-Gracia A."/>
            <person name="Saranga D.J."/>
            <person name="Sato H."/>
            <person name="Schaeffer S.W."/>
            <person name="Schatz M.C."/>
            <person name="Schlenke T."/>
            <person name="Schwartz R."/>
            <person name="Segarra C."/>
            <person name="Singh R.S."/>
            <person name="Sirot L."/>
            <person name="Sirota M."/>
            <person name="Sisneros N.B."/>
            <person name="Smith C.D."/>
            <person name="Smith T.F."/>
            <person name="Spieth J."/>
            <person name="Stage D.E."/>
            <person name="Stark A."/>
            <person name="Stephan W."/>
            <person name="Strausberg R.L."/>
            <person name="Strempel S."/>
            <person name="Sturgill D."/>
            <person name="Sutton G."/>
            <person name="Sutton G.G."/>
            <person name="Tao W."/>
            <person name="Teichmann S."/>
            <person name="Tobari Y.N."/>
            <person name="Tomimura Y."/>
            <person name="Tsolas J.M."/>
            <person name="Valente V.L."/>
            <person name="Venter E."/>
            <person name="Venter J.C."/>
            <person name="Vicario S."/>
            <person name="Vieira F.G."/>
            <person name="Vilella A.J."/>
            <person name="Villasante A."/>
            <person name="Walenz B."/>
            <person name="Wang J."/>
            <person name="Wasserman M."/>
            <person name="Watts T."/>
            <person name="Wilson D."/>
            <person name="Wilson R.K."/>
            <person name="Wing R.A."/>
            <person name="Wolfner M.F."/>
            <person name="Wong A."/>
            <person name="Wong G.K."/>
            <person name="Wu C.I."/>
            <person name="Wu G."/>
            <person name="Yamamoto D."/>
            <person name="Yang H.P."/>
            <person name="Yang S.P."/>
            <person name="Yorke J.A."/>
            <person name="Yoshida K."/>
            <person name="Zdobnov E."/>
            <person name="Zhang P."/>
            <person name="Zhang Y."/>
            <person name="Zimin A.V."/>
            <person name="Baldwin J."/>
            <person name="Abdouelleil A."/>
            <person name="Abdulkadir J."/>
            <person name="Abebe A."/>
            <person name="Abera B."/>
            <person name="Abreu J."/>
            <person name="Acer S.C."/>
            <person name="Aftuck L."/>
            <person name="Alexander A."/>
            <person name="An P."/>
            <person name="Anderson E."/>
            <person name="Anderson S."/>
            <person name="Arachi H."/>
            <person name="Azer M."/>
            <person name="Bachantsang P."/>
            <person name="Barry A."/>
            <person name="Bayul T."/>
            <person name="Berlin A."/>
            <person name="Bessette D."/>
            <person name="Bloom T."/>
            <person name="Blye J."/>
            <person name="Boguslavskiy L."/>
            <person name="Bonnet C."/>
            <person name="Boukhgalter B."/>
            <person name="Bourzgui I."/>
            <person name="Brown A."/>
            <person name="Cahill P."/>
            <person name="Channer S."/>
            <person name="Cheshatsang Y."/>
            <person name="Chuda L."/>
            <person name="Citroen M."/>
            <person name="Collymore A."/>
            <person name="Cooke P."/>
            <person name="Costello M."/>
            <person name="D'Aco K."/>
            <person name="Daza R."/>
            <person name="De Haan G."/>
            <person name="DeGray S."/>
            <person name="DeMaso C."/>
            <person name="Dhargay N."/>
            <person name="Dooley K."/>
            <person name="Dooley E."/>
            <person name="Doricent M."/>
            <person name="Dorje P."/>
            <person name="Dorjee K."/>
            <person name="Dupes A."/>
            <person name="Elong R."/>
            <person name="Falk J."/>
            <person name="Farina A."/>
            <person name="Faro S."/>
            <person name="Ferguson D."/>
            <person name="Fisher S."/>
            <person name="Foley C.D."/>
            <person name="Franke A."/>
            <person name="Friedrich D."/>
            <person name="Gadbois L."/>
            <person name="Gearin G."/>
            <person name="Gearin C.R."/>
            <person name="Giannoukos G."/>
            <person name="Goode T."/>
            <person name="Graham J."/>
            <person name="Grandbois E."/>
            <person name="Grewal S."/>
            <person name="Gyaltsen K."/>
            <person name="Hafez N."/>
            <person name="Hagos B."/>
            <person name="Hall J."/>
            <person name="Henson C."/>
            <person name="Hollinger A."/>
            <person name="Honan T."/>
            <person name="Huard M.D."/>
            <person name="Hughes L."/>
            <person name="Hurhula B."/>
            <person name="Husby M.E."/>
            <person name="Kamat A."/>
            <person name="Kanga B."/>
            <person name="Kashin S."/>
            <person name="Khazanovich D."/>
            <person name="Kisner P."/>
            <person name="Lance K."/>
            <person name="Lara M."/>
            <person name="Lee W."/>
            <person name="Lennon N."/>
            <person name="Letendre F."/>
            <person name="LeVine R."/>
            <person name="Lipovsky A."/>
            <person name="Liu X."/>
            <person name="Liu J."/>
            <person name="Liu S."/>
            <person name="Lokyitsang T."/>
            <person name="Lokyitsang Y."/>
            <person name="Lubonja R."/>
            <person name="Lui A."/>
            <person name="MacDonald P."/>
            <person name="Magnisalis V."/>
            <person name="Maru K."/>
            <person name="Matthews C."/>
            <person name="McCusker W."/>
            <person name="McDonough S."/>
            <person name="Mehta T."/>
            <person name="Meldrim J."/>
            <person name="Meneus L."/>
            <person name="Mihai O."/>
            <person name="Mihalev A."/>
            <person name="Mihova T."/>
            <person name="Mittelman R."/>
            <person name="Mlenga V."/>
            <person name="Montmayeur A."/>
            <person name="Mulrain L."/>
            <person name="Navidi A."/>
            <person name="Naylor J."/>
            <person name="Negash T."/>
            <person name="Nguyen T."/>
            <person name="Nguyen N."/>
            <person name="Nicol R."/>
            <person name="Norbu C."/>
            <person name="Norbu N."/>
            <person name="Novod N."/>
            <person name="O'Neill B."/>
            <person name="Osman S."/>
            <person name="Markiewicz E."/>
            <person name="Oyono O.L."/>
            <person name="Patti C."/>
            <person name="Phunkhang P."/>
            <person name="Pierre F."/>
            <person name="Priest M."/>
            <person name="Raghuraman S."/>
            <person name="Rege F."/>
            <person name="Reyes R."/>
            <person name="Rise C."/>
            <person name="Rogov P."/>
            <person name="Ross K."/>
            <person name="Ryan E."/>
            <person name="Settipalli S."/>
            <person name="Shea T."/>
            <person name="Sherpa N."/>
            <person name="Shi L."/>
            <person name="Shih D."/>
            <person name="Sparrow T."/>
            <person name="Spaulding J."/>
            <person name="Stalker J."/>
            <person name="Stange-Thomann N."/>
            <person name="Stavropoulos S."/>
            <person name="Stone C."/>
            <person name="Strader C."/>
            <person name="Tesfaye S."/>
            <person name="Thomson T."/>
            <person name="Thoulutsang Y."/>
            <person name="Thoulutsang D."/>
            <person name="Topham K."/>
            <person name="Topping I."/>
            <person name="Tsamla T."/>
            <person name="Vassiliev H."/>
            <person name="Vo A."/>
            <person name="Wangchuk T."/>
            <person name="Wangdi T."/>
            <person name="Weiand M."/>
            <person name="Wilkinson J."/>
            <person name="Wilson A."/>
            <person name="Yadav S."/>
            <person name="Young G."/>
            <person name="Yu Q."/>
            <person name="Zembek L."/>
            <person name="Zhong D."/>
            <person name="Zimmer A."/>
            <person name="Zwirko Z."/>
            <person name="Jaffe D.B."/>
            <person name="Alvarez P."/>
            <person name="Brockman W."/>
            <person name="Butler J."/>
            <person name="Chin C."/>
            <person name="Gnerre S."/>
            <person name="Grabherr M."/>
            <person name="Kleber M."/>
            <person name="Mauceli E."/>
            <person name="MacCallum I."/>
        </authorList>
    </citation>
    <scope>NUCLEOTIDE SEQUENCE [LARGE SCALE GENOMIC DNA]</scope>
    <source>
        <strain evidence="10">Tucson 14024-0371.13</strain>
    </source>
</reference>
<keyword evidence="4" id="KW-0418">Kinase</keyword>
<dbReference type="Pfam" id="PF07714">
    <property type="entry name" value="PK_Tyr_Ser-Thr"/>
    <property type="match status" value="1"/>
</dbReference>
<evidence type="ECO:0000256" key="3">
    <source>
        <dbReference type="ARBA" id="ARBA00022741"/>
    </source>
</evidence>
<evidence type="ECO:0000256" key="5">
    <source>
        <dbReference type="ARBA" id="ARBA00022840"/>
    </source>
</evidence>
<dbReference type="AlphaFoldDB" id="A0A0P8ZLX1"/>
<dbReference type="GO" id="GO:0004713">
    <property type="term" value="F:protein tyrosine kinase activity"/>
    <property type="evidence" value="ECO:0007669"/>
    <property type="project" value="InterPro"/>
</dbReference>
<evidence type="ECO:0000256" key="4">
    <source>
        <dbReference type="ARBA" id="ARBA00022777"/>
    </source>
</evidence>
<dbReference type="PROSITE" id="PS50057">
    <property type="entry name" value="FERM_3"/>
    <property type="match status" value="1"/>
</dbReference>
<dbReference type="Gene3D" id="1.20.80.10">
    <property type="match status" value="1"/>
</dbReference>
<name>A0A0P8ZLX1_DROAN</name>
<accession>A0A0P8ZLX1</accession>
<dbReference type="InterPro" id="IPR035963">
    <property type="entry name" value="FERM_2"/>
</dbReference>
<feature type="domain" description="FERM" evidence="8">
    <location>
        <begin position="21"/>
        <end position="392"/>
    </location>
</feature>
<dbReference type="OrthoDB" id="9976756at2759"/>
<evidence type="ECO:0000313" key="9">
    <source>
        <dbReference type="EMBL" id="KPU75784.1"/>
    </source>
</evidence>
<organism evidence="9 10">
    <name type="scientific">Drosophila ananassae</name>
    <name type="common">Fruit fly</name>
    <dbReference type="NCBI Taxonomy" id="7217"/>
    <lineage>
        <taxon>Eukaryota</taxon>
        <taxon>Metazoa</taxon>
        <taxon>Ecdysozoa</taxon>
        <taxon>Arthropoda</taxon>
        <taxon>Hexapoda</taxon>
        <taxon>Insecta</taxon>
        <taxon>Pterygota</taxon>
        <taxon>Neoptera</taxon>
        <taxon>Endopterygota</taxon>
        <taxon>Diptera</taxon>
        <taxon>Brachycera</taxon>
        <taxon>Muscomorpha</taxon>
        <taxon>Ephydroidea</taxon>
        <taxon>Drosophilidae</taxon>
        <taxon>Drosophila</taxon>
        <taxon>Sophophora</taxon>
    </lineage>
</organism>
<dbReference type="PRINTS" id="PR00109">
    <property type="entry name" value="TYRKINASE"/>
</dbReference>
<dbReference type="GO" id="GO:0048699">
    <property type="term" value="P:generation of neurons"/>
    <property type="evidence" value="ECO:0007669"/>
    <property type="project" value="UniProtKB-ARBA"/>
</dbReference>
<dbReference type="Gene3D" id="3.30.200.20">
    <property type="entry name" value="Phosphorylase Kinase, domain 1"/>
    <property type="match status" value="1"/>
</dbReference>
<dbReference type="InterPro" id="IPR029071">
    <property type="entry name" value="Ubiquitin-like_domsf"/>
</dbReference>
<dbReference type="InterPro" id="IPR011993">
    <property type="entry name" value="PH-like_dom_sf"/>
</dbReference>
<feature type="compositionally biased region" description="Polar residues" evidence="6">
    <location>
        <begin position="935"/>
        <end position="957"/>
    </location>
</feature>
<dbReference type="PANTHER" id="PTHR46221:SF9">
    <property type="entry name" value="NON-SPECIFIC PROTEIN-TYROSINE KINASE"/>
    <property type="match status" value="1"/>
</dbReference>
<keyword evidence="1" id="KW-0597">Phosphoprotein</keyword>
<dbReference type="CDD" id="cd05056">
    <property type="entry name" value="PTKc_FAK"/>
    <property type="match status" value="1"/>
</dbReference>
<dbReference type="InterPro" id="IPR008266">
    <property type="entry name" value="Tyr_kinase_AS"/>
</dbReference>
<feature type="compositionally biased region" description="Low complexity" evidence="6">
    <location>
        <begin position="403"/>
        <end position="414"/>
    </location>
</feature>
<dbReference type="InterPro" id="IPR036137">
    <property type="entry name" value="Focal_adhe_kin_target_dom_sf"/>
</dbReference>
<feature type="compositionally biased region" description="Polar residues" evidence="6">
    <location>
        <begin position="1152"/>
        <end position="1165"/>
    </location>
</feature>
<feature type="compositionally biased region" description="Polar residues" evidence="6">
    <location>
        <begin position="415"/>
        <end position="425"/>
    </location>
</feature>
<dbReference type="InterPro" id="IPR000719">
    <property type="entry name" value="Prot_kinase_dom"/>
</dbReference>
<dbReference type="InterPro" id="IPR000299">
    <property type="entry name" value="FERM_domain"/>
</dbReference>
<dbReference type="PANTHER" id="PTHR46221">
    <property type="entry name" value="FERM AND PDZ DOMAIN-CONTAINING PROTEIN FAMILY MEMBER"/>
    <property type="match status" value="1"/>
</dbReference>
<feature type="compositionally biased region" description="Low complexity" evidence="6">
    <location>
        <begin position="900"/>
        <end position="930"/>
    </location>
</feature>
<dbReference type="CDD" id="cd13190">
    <property type="entry name" value="FERM_C_FAK1"/>
    <property type="match status" value="1"/>
</dbReference>
<dbReference type="PROSITE" id="PS50011">
    <property type="entry name" value="PROTEIN_KINASE_DOM"/>
    <property type="match status" value="1"/>
</dbReference>
<dbReference type="SUPFAM" id="SSF68993">
    <property type="entry name" value="FAT domain of focal adhesion kinase"/>
    <property type="match status" value="1"/>
</dbReference>
<dbReference type="KEGG" id="dan:6495456"/>
<dbReference type="SUPFAM" id="SSF50729">
    <property type="entry name" value="PH domain-like"/>
    <property type="match status" value="1"/>
</dbReference>
<dbReference type="Pfam" id="PF00373">
    <property type="entry name" value="FERM_M"/>
    <property type="match status" value="1"/>
</dbReference>
<dbReference type="InterPro" id="IPR011009">
    <property type="entry name" value="Kinase-like_dom_sf"/>
</dbReference>
<dbReference type="SUPFAM" id="SSF56112">
    <property type="entry name" value="Protein kinase-like (PK-like)"/>
    <property type="match status" value="1"/>
</dbReference>
<dbReference type="Gene3D" id="3.10.20.90">
    <property type="entry name" value="Phosphatidylinositol 3-kinase Catalytic Subunit, Chain A, domain 1"/>
    <property type="match status" value="1"/>
</dbReference>
<dbReference type="SUPFAM" id="SSF54236">
    <property type="entry name" value="Ubiquitin-like"/>
    <property type="match status" value="1"/>
</dbReference>
<evidence type="ECO:0000313" key="10">
    <source>
        <dbReference type="Proteomes" id="UP000007801"/>
    </source>
</evidence>
<dbReference type="GO" id="GO:0009653">
    <property type="term" value="P:anatomical structure morphogenesis"/>
    <property type="evidence" value="ECO:0007669"/>
    <property type="project" value="UniProtKB-ARBA"/>
</dbReference>
<dbReference type="SMART" id="SM00219">
    <property type="entry name" value="TyrKc"/>
    <property type="match status" value="1"/>
</dbReference>
<dbReference type="InterPro" id="IPR041784">
    <property type="entry name" value="FAK1/PYK2_FERM_C"/>
</dbReference>
<dbReference type="SUPFAM" id="SSF47031">
    <property type="entry name" value="Second domain of FERM"/>
    <property type="match status" value="1"/>
</dbReference>